<organism evidence="1 2">
    <name type="scientific">Pleurotus eryngii</name>
    <name type="common">Boletus of the steppes</name>
    <dbReference type="NCBI Taxonomy" id="5323"/>
    <lineage>
        <taxon>Eukaryota</taxon>
        <taxon>Fungi</taxon>
        <taxon>Dikarya</taxon>
        <taxon>Basidiomycota</taxon>
        <taxon>Agaricomycotina</taxon>
        <taxon>Agaricomycetes</taxon>
        <taxon>Agaricomycetidae</taxon>
        <taxon>Agaricales</taxon>
        <taxon>Pleurotineae</taxon>
        <taxon>Pleurotaceae</taxon>
        <taxon>Pleurotus</taxon>
    </lineage>
</organism>
<dbReference type="EMBL" id="MU154620">
    <property type="protein sequence ID" value="KAF9491423.1"/>
    <property type="molecule type" value="Genomic_DNA"/>
</dbReference>
<evidence type="ECO:0000313" key="1">
    <source>
        <dbReference type="EMBL" id="KAF9491423.1"/>
    </source>
</evidence>
<proteinExistence type="predicted"/>
<reference evidence="1" key="1">
    <citation type="submission" date="2020-11" db="EMBL/GenBank/DDBJ databases">
        <authorList>
            <consortium name="DOE Joint Genome Institute"/>
            <person name="Ahrendt S."/>
            <person name="Riley R."/>
            <person name="Andreopoulos W."/>
            <person name="Labutti K."/>
            <person name="Pangilinan J."/>
            <person name="Ruiz-Duenas F.J."/>
            <person name="Barrasa J.M."/>
            <person name="Sanchez-Garcia M."/>
            <person name="Camarero S."/>
            <person name="Miyauchi S."/>
            <person name="Serrano A."/>
            <person name="Linde D."/>
            <person name="Babiker R."/>
            <person name="Drula E."/>
            <person name="Ayuso-Fernandez I."/>
            <person name="Pacheco R."/>
            <person name="Padilla G."/>
            <person name="Ferreira P."/>
            <person name="Barriuso J."/>
            <person name="Kellner H."/>
            <person name="Castanera R."/>
            <person name="Alfaro M."/>
            <person name="Ramirez L."/>
            <person name="Pisabarro A.G."/>
            <person name="Kuo A."/>
            <person name="Tritt A."/>
            <person name="Lipzen A."/>
            <person name="He G."/>
            <person name="Yan M."/>
            <person name="Ng V."/>
            <person name="Cullen D."/>
            <person name="Martin F."/>
            <person name="Rosso M.-N."/>
            <person name="Henrissat B."/>
            <person name="Hibbett D."/>
            <person name="Martinez A.T."/>
            <person name="Grigoriev I.V."/>
        </authorList>
    </citation>
    <scope>NUCLEOTIDE SEQUENCE</scope>
    <source>
        <strain evidence="1">ATCC 90797</strain>
    </source>
</reference>
<evidence type="ECO:0000313" key="2">
    <source>
        <dbReference type="Proteomes" id="UP000807025"/>
    </source>
</evidence>
<protein>
    <submittedName>
        <fullName evidence="1">Uncharacterized protein</fullName>
    </submittedName>
</protein>
<sequence length="74" mass="8584">MYQLKDSLSHIKYISNKYCSCQLALVMLSWPLENTGNWENTIQLLLDTNIRGLREDEDASSLEGCCQLSWIWLS</sequence>
<comment type="caution">
    <text evidence="1">The sequence shown here is derived from an EMBL/GenBank/DDBJ whole genome shotgun (WGS) entry which is preliminary data.</text>
</comment>
<gene>
    <name evidence="1" type="ORF">BDN71DRAFT_1510418</name>
</gene>
<accession>A0A9P6DD36</accession>
<name>A0A9P6DD36_PLEER</name>
<keyword evidence="2" id="KW-1185">Reference proteome</keyword>
<dbReference type="Proteomes" id="UP000807025">
    <property type="component" value="Unassembled WGS sequence"/>
</dbReference>
<dbReference type="AlphaFoldDB" id="A0A9P6DD36"/>